<evidence type="ECO:0000259" key="11">
    <source>
        <dbReference type="PROSITE" id="PS51762"/>
    </source>
</evidence>
<evidence type="ECO:0000256" key="5">
    <source>
        <dbReference type="ARBA" id="ARBA00022989"/>
    </source>
</evidence>
<keyword evidence="6 10" id="KW-0472">Membrane</keyword>
<organism evidence="12 13">
    <name type="scientific">Sporidiobolus salmonicolor</name>
    <name type="common">Yeast-like fungus</name>
    <name type="synonym">Sporobolomyces salmonicolor</name>
    <dbReference type="NCBI Taxonomy" id="5005"/>
    <lineage>
        <taxon>Eukaryota</taxon>
        <taxon>Fungi</taxon>
        <taxon>Dikarya</taxon>
        <taxon>Basidiomycota</taxon>
        <taxon>Pucciniomycotina</taxon>
        <taxon>Microbotryomycetes</taxon>
        <taxon>Sporidiobolales</taxon>
        <taxon>Sporidiobolaceae</taxon>
        <taxon>Sporobolomyces</taxon>
    </lineage>
</organism>
<dbReference type="AlphaFoldDB" id="A0A0D6EI88"/>
<dbReference type="Gene3D" id="2.60.120.200">
    <property type="match status" value="1"/>
</dbReference>
<evidence type="ECO:0000256" key="3">
    <source>
        <dbReference type="ARBA" id="ARBA00022692"/>
    </source>
</evidence>
<dbReference type="GO" id="GO:0006078">
    <property type="term" value="P:(1-&gt;6)-beta-D-glucan biosynthetic process"/>
    <property type="evidence" value="ECO:0007669"/>
    <property type="project" value="TreeGrafter"/>
</dbReference>
<name>A0A0D6EI88_SPOSA</name>
<reference evidence="13" key="1">
    <citation type="submission" date="2015-02" db="EMBL/GenBank/DDBJ databases">
        <authorList>
            <person name="Gon?alves P."/>
        </authorList>
    </citation>
    <scope>NUCLEOTIDE SEQUENCE [LARGE SCALE GENOMIC DNA]</scope>
</reference>
<evidence type="ECO:0000256" key="9">
    <source>
        <dbReference type="SAM" id="MobiDB-lite"/>
    </source>
</evidence>
<evidence type="ECO:0000256" key="4">
    <source>
        <dbReference type="ARBA" id="ARBA00022968"/>
    </source>
</evidence>
<dbReference type="InterPro" id="IPR000757">
    <property type="entry name" value="Beta-glucanase-like"/>
</dbReference>
<dbReference type="SUPFAM" id="SSF49899">
    <property type="entry name" value="Concanavalin A-like lectins/glucanases"/>
    <property type="match status" value="1"/>
</dbReference>
<keyword evidence="7" id="KW-0325">Glycoprotein</keyword>
<evidence type="ECO:0000256" key="1">
    <source>
        <dbReference type="ARBA" id="ARBA00004606"/>
    </source>
</evidence>
<evidence type="ECO:0000256" key="6">
    <source>
        <dbReference type="ARBA" id="ARBA00023136"/>
    </source>
</evidence>
<comment type="subcellular location">
    <subcellularLocation>
        <location evidence="1">Membrane</location>
        <topology evidence="1">Single-pass type II membrane protein</topology>
    </subcellularLocation>
</comment>
<proteinExistence type="inferred from homology"/>
<dbReference type="Pfam" id="PF03935">
    <property type="entry name" value="SKN1_KRE6_Sbg1"/>
    <property type="match status" value="1"/>
</dbReference>
<dbReference type="InterPro" id="IPR013320">
    <property type="entry name" value="ConA-like_dom_sf"/>
</dbReference>
<keyword evidence="3 10" id="KW-0812">Transmembrane</keyword>
<gene>
    <name evidence="12" type="primary">SPOSA6832_01220</name>
</gene>
<keyword evidence="5 10" id="KW-1133">Transmembrane helix</keyword>
<dbReference type="OrthoDB" id="412647at2759"/>
<keyword evidence="8" id="KW-0961">Cell wall biogenesis/degradation</keyword>
<dbReference type="GO" id="GO:0031505">
    <property type="term" value="P:fungal-type cell wall organization"/>
    <property type="evidence" value="ECO:0007669"/>
    <property type="project" value="TreeGrafter"/>
</dbReference>
<feature type="transmembrane region" description="Helical" evidence="10">
    <location>
        <begin position="173"/>
        <end position="196"/>
    </location>
</feature>
<evidence type="ECO:0000256" key="10">
    <source>
        <dbReference type="SAM" id="Phobius"/>
    </source>
</evidence>
<dbReference type="PANTHER" id="PTHR31361">
    <property type="entry name" value="BETA-GLUCAN SYNTHESIS-ASSOCIATED PROTEIN KRE6-RELATED"/>
    <property type="match status" value="1"/>
</dbReference>
<dbReference type="PROSITE" id="PS51762">
    <property type="entry name" value="GH16_2"/>
    <property type="match status" value="1"/>
</dbReference>
<dbReference type="PANTHER" id="PTHR31361:SF15">
    <property type="entry name" value="GH16 DOMAIN-CONTAINING PROTEIN"/>
    <property type="match status" value="1"/>
</dbReference>
<keyword evidence="4" id="KW-0735">Signal-anchor</keyword>
<evidence type="ECO:0000313" key="12">
    <source>
        <dbReference type="EMBL" id="CEQ39664.1"/>
    </source>
</evidence>
<protein>
    <submittedName>
        <fullName evidence="12">SPOSA6832_01220-mRNA-1:cds</fullName>
    </submittedName>
</protein>
<dbReference type="FunFam" id="2.60.120.200:FF:000135">
    <property type="entry name" value="Related to KRE6-glucan synthase subunit"/>
    <property type="match status" value="1"/>
</dbReference>
<comment type="similarity">
    <text evidence="2">Belongs to the SKN1/KRE6 family.</text>
</comment>
<dbReference type="GO" id="GO:0005789">
    <property type="term" value="C:endoplasmic reticulum membrane"/>
    <property type="evidence" value="ECO:0007669"/>
    <property type="project" value="TreeGrafter"/>
</dbReference>
<keyword evidence="13" id="KW-1185">Reference proteome</keyword>
<dbReference type="GO" id="GO:0015926">
    <property type="term" value="F:glucosidase activity"/>
    <property type="evidence" value="ECO:0007669"/>
    <property type="project" value="TreeGrafter"/>
</dbReference>
<dbReference type="Proteomes" id="UP000243876">
    <property type="component" value="Unassembled WGS sequence"/>
</dbReference>
<sequence>MLDAAALAIQAGSIGRDYGPFPQTSILSQPGSSAASLTQRNPRSLSPLSDVAVDFVTPRSSFGQPAPEIGFFDLPRIPYHHESAASSTAASLPSQFPGHGDDFSTPLGIHGLIGPRRSQVGLLSVAAGGMGGGLDGSKFLWEKGNEELDDFLHAPDPELDRLLDRSAWKRKSFYEFINAASLLVIVFVILGLFLAWPVLRYSILGSWTTPENGGASSLGWGPGGINASGQVPKIPNLPTLIDEDTPMESRTRTGFDGEIYNLVFSDEFNVDGRTFWPGDDPYWEAVDLHYWETQDYEWYDPDAIITGDGKLQITLSEEPIHDLNFRSGMLQSWNKFCFTGGYVEISMSSPGNARSMGFWPGAWTMGNLGRGGYGASNYGVWPYSYSSCDVGTLPNQTFSNHTPTAARTTGSHDYGGELSWRLSACTCPGEDHPGPSVSVGRGAPEIDITEQQVDYRGTGSTSQSIQFAPMDPAYAWKNATPHMTIFNDSITFQNLFTGAIYQESASVITLTDTTSYEGAGYTRYGFEYEPGPSGSITWAVNNTPSWRILASAIGPNADTGIGQRLISEEPMSINLNLAISKAFQTPQWNLLTFPGTLRFDYIRVYQKGTPNLGCDPPDHPTSDYINRHMDVYTK</sequence>
<accession>A0A0D6EI88</accession>
<dbReference type="InterPro" id="IPR005629">
    <property type="entry name" value="Skn1/Kre6/Sbg1"/>
</dbReference>
<dbReference type="GO" id="GO:0005886">
    <property type="term" value="C:plasma membrane"/>
    <property type="evidence" value="ECO:0007669"/>
    <property type="project" value="TreeGrafter"/>
</dbReference>
<feature type="domain" description="GH16" evidence="11">
    <location>
        <begin position="253"/>
        <end position="610"/>
    </location>
</feature>
<evidence type="ECO:0000313" key="13">
    <source>
        <dbReference type="Proteomes" id="UP000243876"/>
    </source>
</evidence>
<evidence type="ECO:0000256" key="2">
    <source>
        <dbReference type="ARBA" id="ARBA00010962"/>
    </source>
</evidence>
<evidence type="ECO:0000256" key="8">
    <source>
        <dbReference type="ARBA" id="ARBA00023316"/>
    </source>
</evidence>
<evidence type="ECO:0000256" key="7">
    <source>
        <dbReference type="ARBA" id="ARBA00023180"/>
    </source>
</evidence>
<feature type="region of interest" description="Disordered" evidence="9">
    <location>
        <begin position="22"/>
        <end position="43"/>
    </location>
</feature>
<dbReference type="EMBL" id="CENE01000003">
    <property type="protein sequence ID" value="CEQ39664.1"/>
    <property type="molecule type" value="Genomic_DNA"/>
</dbReference>